<evidence type="ECO:0000313" key="3">
    <source>
        <dbReference type="Proteomes" id="UP000001627"/>
    </source>
</evidence>
<dbReference type="KEGG" id="nri:NRI_0672"/>
<dbReference type="Proteomes" id="UP000001627">
    <property type="component" value="Chromosome"/>
</dbReference>
<name>C6V5I0_NEORI</name>
<feature type="region of interest" description="Disordered" evidence="1">
    <location>
        <begin position="18"/>
        <end position="40"/>
    </location>
</feature>
<dbReference type="STRING" id="434131.NRI_0672"/>
<protein>
    <submittedName>
        <fullName evidence="2">Uncharacterized protein</fullName>
    </submittedName>
</protein>
<keyword evidence="3" id="KW-1185">Reference proteome</keyword>
<reference evidence="2 3" key="1">
    <citation type="journal article" date="2009" name="Nucleic Acids Res.">
        <title>Analysis of complete genome sequence of Neorickettsia risticii: causative agent of Potomac horse fever.</title>
        <authorList>
            <person name="Lin M."/>
            <person name="Zhang C."/>
            <person name="Gibson K."/>
            <person name="Rikihisa Y."/>
        </authorList>
    </citation>
    <scope>NUCLEOTIDE SEQUENCE [LARGE SCALE GENOMIC DNA]</scope>
    <source>
        <strain evidence="2 3">Illinois</strain>
    </source>
</reference>
<gene>
    <name evidence="2" type="ordered locus">NRI_0672</name>
</gene>
<organism evidence="2 3">
    <name type="scientific">Neorickettsia risticii (strain Illinois)</name>
    <dbReference type="NCBI Taxonomy" id="434131"/>
    <lineage>
        <taxon>Bacteria</taxon>
        <taxon>Pseudomonadati</taxon>
        <taxon>Pseudomonadota</taxon>
        <taxon>Alphaproteobacteria</taxon>
        <taxon>Rickettsiales</taxon>
        <taxon>Anaplasmataceae</taxon>
        <taxon>Neorickettsia</taxon>
    </lineage>
</organism>
<dbReference type="AlphaFoldDB" id="C6V5I0"/>
<sequence>MKYNWRNTGGRRVHRNKECQATAVEKEEGVPAEGLEPPTY</sequence>
<dbReference type="HOGENOM" id="CLU_3293070_0_0_5"/>
<evidence type="ECO:0000256" key="1">
    <source>
        <dbReference type="SAM" id="MobiDB-lite"/>
    </source>
</evidence>
<evidence type="ECO:0000313" key="2">
    <source>
        <dbReference type="EMBL" id="ACT69646.1"/>
    </source>
</evidence>
<proteinExistence type="predicted"/>
<dbReference type="EMBL" id="CP001431">
    <property type="protein sequence ID" value="ACT69646.1"/>
    <property type="molecule type" value="Genomic_DNA"/>
</dbReference>
<accession>C6V5I0</accession>